<dbReference type="InterPro" id="IPR025745">
    <property type="entry name" value="Mrr-like_N_dom"/>
</dbReference>
<evidence type="ECO:0000259" key="1">
    <source>
        <dbReference type="Pfam" id="PF07728"/>
    </source>
</evidence>
<reference evidence="3 4" key="1">
    <citation type="submission" date="2020-10" db="EMBL/GenBank/DDBJ databases">
        <title>Blautia liquoris sp.nov., isolated from the mud in a fermentation cellar used for the production of Chinese strong-flavoured liquor.</title>
        <authorList>
            <person name="Lu L."/>
        </authorList>
    </citation>
    <scope>NUCLEOTIDE SEQUENCE [LARGE SCALE GENOMIC DNA]</scope>
    <source>
        <strain evidence="3 4">LZLJ-3</strain>
    </source>
</reference>
<protein>
    <submittedName>
        <fullName evidence="3">AAA family ATPase</fullName>
    </submittedName>
</protein>
<dbReference type="GO" id="GO:0005524">
    <property type="term" value="F:ATP binding"/>
    <property type="evidence" value="ECO:0007669"/>
    <property type="project" value="InterPro"/>
</dbReference>
<dbReference type="GO" id="GO:0016887">
    <property type="term" value="F:ATP hydrolysis activity"/>
    <property type="evidence" value="ECO:0007669"/>
    <property type="project" value="InterPro"/>
</dbReference>
<sequence length="827" mass="96437">METKNSKSNAAFLHWMKPIIIALKELGGQGKPQEVRSIIAKNEHLTEEELSETRGKNNVNKFENEVAFARNYLVSGGYLDKSVYGMWKLTEQGWNVDMTDELASDIFKQGMAEMTDKRNSKADYRWVEFYMNFADVLLQYKNNRFDLIHKIREVYSSINFKLPKLETDNNIVDIDPFTIFALFNKGITNDNRIKILRAIAKIFNIKADVPIAFDGVPVVNNLKATFYYFKGERDAKDIDNLWELFDNAIQYSNALSEPYKSNMQKSYDEVRKQKGVNWNITMGLYWIRPNIFINLDSRNREFLNDVDNMPHYFTSIFANVNKGLPDGANYFYMCEQARNALKNEEYPYHSFPELSYYAWKSTKEENENDNPTTPVDSNVKETNYWLYSPGDNASMWDEFYNLGIMAIGWDDVTDLKQFVSKEAIKEYMRKTYDASYSYKNNAHCLWQFANEIKEGDVVFAKKGMHKIVGKGVVTSGYVYDTSRDTYRHIRKVDWQNKGEWELQKQAAMKTLTNITPYSDYVQELLDLFAEDTPEEVQEQKEIKYPSYSKEKFLNQVYMDEDTYNTLTELLETKYNVILQGAPGVGKTYAAKRLAYSIMGQIDTSRVAMVQFHQSYSYEDFIQGYRPYKDGFELENGAFYKFCKEAEEDNERPYFFIIDEINRGNLSKILGELMMLIEKDKRGEKIKLLYSNEWFTVPKNVRIIGMMNTADRSLALMDYALRRRFAFFDFAPAFASDGFKNYLTEKNSSKLEKLISTVELLNNAIAADESLGDGFRIGHSYFCTDDEVTDGWLKSVVEYEVIPLIKEYWFDEPAKVRDWSSALRSAIK</sequence>
<dbReference type="InterPro" id="IPR052934">
    <property type="entry name" value="Methyl-DNA_Rec/Restrict_Enz"/>
</dbReference>
<dbReference type="AlphaFoldDB" id="A0A7M2RG56"/>
<dbReference type="CDD" id="cd00009">
    <property type="entry name" value="AAA"/>
    <property type="match status" value="1"/>
</dbReference>
<accession>A0A7M2RG56</accession>
<proteinExistence type="predicted"/>
<feature type="domain" description="Restriction system protein Mrr-like N-terminal" evidence="2">
    <location>
        <begin position="14"/>
        <end position="96"/>
    </location>
</feature>
<keyword evidence="4" id="KW-1185">Reference proteome</keyword>
<dbReference type="PANTHER" id="PTHR37291:SF1">
    <property type="entry name" value="TYPE IV METHYL-DIRECTED RESTRICTION ENZYME ECOKMCRB SUBUNIT"/>
    <property type="match status" value="1"/>
</dbReference>
<feature type="domain" description="ATPase dynein-related AAA" evidence="1">
    <location>
        <begin position="575"/>
        <end position="724"/>
    </location>
</feature>
<dbReference type="InterPro" id="IPR011704">
    <property type="entry name" value="ATPase_dyneun-rel_AAA"/>
</dbReference>
<dbReference type="PANTHER" id="PTHR37291">
    <property type="entry name" value="5-METHYLCYTOSINE-SPECIFIC RESTRICTION ENZYME B"/>
    <property type="match status" value="1"/>
</dbReference>
<gene>
    <name evidence="3" type="ORF">INP51_15115</name>
</gene>
<dbReference type="Gene3D" id="3.40.50.300">
    <property type="entry name" value="P-loop containing nucleotide triphosphate hydrolases"/>
    <property type="match status" value="1"/>
</dbReference>
<dbReference type="REBASE" id="451856">
    <property type="entry name" value="BspLZLJ3McrBCP"/>
</dbReference>
<dbReference type="Pfam" id="PF14338">
    <property type="entry name" value="Mrr_N"/>
    <property type="match status" value="1"/>
</dbReference>
<evidence type="ECO:0000313" key="3">
    <source>
        <dbReference type="EMBL" id="QOV19249.1"/>
    </source>
</evidence>
<dbReference type="KEGG" id="bliq:INP51_15115"/>
<evidence type="ECO:0000259" key="2">
    <source>
        <dbReference type="Pfam" id="PF14338"/>
    </source>
</evidence>
<name>A0A7M2RG56_9FIRM</name>
<evidence type="ECO:0000313" key="4">
    <source>
        <dbReference type="Proteomes" id="UP000593601"/>
    </source>
</evidence>
<dbReference type="InterPro" id="IPR027417">
    <property type="entry name" value="P-loop_NTPase"/>
</dbReference>
<dbReference type="Pfam" id="PF07728">
    <property type="entry name" value="AAA_5"/>
    <property type="match status" value="1"/>
</dbReference>
<organism evidence="3 4">
    <name type="scientific">Blautia liquoris</name>
    <dbReference type="NCBI Taxonomy" id="2779518"/>
    <lineage>
        <taxon>Bacteria</taxon>
        <taxon>Bacillati</taxon>
        <taxon>Bacillota</taxon>
        <taxon>Clostridia</taxon>
        <taxon>Lachnospirales</taxon>
        <taxon>Lachnospiraceae</taxon>
        <taxon>Blautia</taxon>
    </lineage>
</organism>
<dbReference type="Proteomes" id="UP000593601">
    <property type="component" value="Chromosome"/>
</dbReference>
<dbReference type="EMBL" id="CP063304">
    <property type="protein sequence ID" value="QOV19249.1"/>
    <property type="molecule type" value="Genomic_DNA"/>
</dbReference>
<dbReference type="SUPFAM" id="SSF52540">
    <property type="entry name" value="P-loop containing nucleoside triphosphate hydrolases"/>
    <property type="match status" value="1"/>
</dbReference>
<dbReference type="RefSeq" id="WP_193735592.1">
    <property type="nucleotide sequence ID" value="NZ_CP063304.1"/>
</dbReference>